<dbReference type="AlphaFoldDB" id="A0A551X5U8"/>
<evidence type="ECO:0000313" key="3">
    <source>
        <dbReference type="Proteomes" id="UP000316443"/>
    </source>
</evidence>
<reference evidence="2 3" key="1">
    <citation type="submission" date="2019-01" db="EMBL/GenBank/DDBJ databases">
        <title>Coherence of Microcystis species and biogeography revealed through population genomics.</title>
        <authorList>
            <person name="Perez-Carrascal O.M."/>
            <person name="Terrat Y."/>
            <person name="Giani A."/>
            <person name="Fortin N."/>
            <person name="Tromas N."/>
            <person name="Shapiro B.J."/>
        </authorList>
    </citation>
    <scope>NUCLEOTIDE SEQUENCE [LARGE SCALE GENOMIC DNA]</scope>
    <source>
        <strain evidence="2">Ma_QC_C_20070703_M131</strain>
    </source>
</reference>
<organism evidence="2 3">
    <name type="scientific">Microcystis aeruginosa Ma_QC_C_20070703_M131</name>
    <dbReference type="NCBI Taxonomy" id="2486263"/>
    <lineage>
        <taxon>Bacteria</taxon>
        <taxon>Bacillati</taxon>
        <taxon>Cyanobacteriota</taxon>
        <taxon>Cyanophyceae</taxon>
        <taxon>Oscillatoriophycideae</taxon>
        <taxon>Chroococcales</taxon>
        <taxon>Microcystaceae</taxon>
        <taxon>Microcystis</taxon>
    </lineage>
</organism>
<evidence type="ECO:0000256" key="1">
    <source>
        <dbReference type="SAM" id="Phobius"/>
    </source>
</evidence>
<accession>A0A551X5U8</accession>
<protein>
    <submittedName>
        <fullName evidence="2">Uncharacterized protein</fullName>
    </submittedName>
</protein>
<comment type="caution">
    <text evidence="2">The sequence shown here is derived from an EMBL/GenBank/DDBJ whole genome shotgun (WGS) entry which is preliminary data.</text>
</comment>
<keyword evidence="1" id="KW-0472">Membrane</keyword>
<sequence>MKTEKIIKTKVNKMYIIILMVIHTFRYNSFILGLILIILSYILLFICNSGVLAYAEASLISSEELSYYLRLSANNYKVFEYNNYVLPEEIYPGMCDLDHVVKQRFDSYCLDPKVISDHVSGKNPAYECCQKYGID</sequence>
<keyword evidence="1" id="KW-1133">Transmembrane helix</keyword>
<dbReference type="EMBL" id="SFCA01000225">
    <property type="protein sequence ID" value="TRT44080.1"/>
    <property type="molecule type" value="Genomic_DNA"/>
</dbReference>
<proteinExistence type="predicted"/>
<name>A0A551X5U8_MICAE</name>
<evidence type="ECO:0000313" key="2">
    <source>
        <dbReference type="EMBL" id="TRT44080.1"/>
    </source>
</evidence>
<dbReference type="Proteomes" id="UP000316443">
    <property type="component" value="Unassembled WGS sequence"/>
</dbReference>
<gene>
    <name evidence="2" type="ORF">EWV85_20855</name>
</gene>
<keyword evidence="1" id="KW-0812">Transmembrane</keyword>
<feature type="transmembrane region" description="Helical" evidence="1">
    <location>
        <begin position="34"/>
        <end position="55"/>
    </location>
</feature>